<dbReference type="GO" id="GO:0016874">
    <property type="term" value="F:ligase activity"/>
    <property type="evidence" value="ECO:0007669"/>
    <property type="project" value="UniProtKB-KW"/>
</dbReference>
<name>A0A370FPS2_9BURK</name>
<evidence type="ECO:0000256" key="4">
    <source>
        <dbReference type="ARBA" id="ARBA00023136"/>
    </source>
</evidence>
<dbReference type="PANTHER" id="PTHR37422:SF13">
    <property type="entry name" value="LIPOPOLYSACCHARIDE BIOSYNTHESIS PROTEIN PA4999-RELATED"/>
    <property type="match status" value="1"/>
</dbReference>
<keyword evidence="3 5" id="KW-1133">Transmembrane helix</keyword>
<dbReference type="Proteomes" id="UP000255265">
    <property type="component" value="Unassembled WGS sequence"/>
</dbReference>
<dbReference type="InterPro" id="IPR007016">
    <property type="entry name" value="O-antigen_ligase-rel_domated"/>
</dbReference>
<feature type="transmembrane region" description="Helical" evidence="5">
    <location>
        <begin position="13"/>
        <end position="38"/>
    </location>
</feature>
<keyword evidence="8" id="KW-1185">Reference proteome</keyword>
<keyword evidence="4 5" id="KW-0472">Membrane</keyword>
<gene>
    <name evidence="7" type="ORF">DFR41_101627</name>
</gene>
<feature type="transmembrane region" description="Helical" evidence="5">
    <location>
        <begin position="110"/>
        <end position="135"/>
    </location>
</feature>
<feature type="domain" description="O-antigen ligase-related" evidence="6">
    <location>
        <begin position="201"/>
        <end position="337"/>
    </location>
</feature>
<dbReference type="Pfam" id="PF04932">
    <property type="entry name" value="Wzy_C"/>
    <property type="match status" value="1"/>
</dbReference>
<accession>A0A370FPS2</accession>
<dbReference type="GO" id="GO:0016020">
    <property type="term" value="C:membrane"/>
    <property type="evidence" value="ECO:0007669"/>
    <property type="project" value="UniProtKB-SubCell"/>
</dbReference>
<evidence type="ECO:0000313" key="7">
    <source>
        <dbReference type="EMBL" id="RDI28871.1"/>
    </source>
</evidence>
<feature type="transmembrane region" description="Helical" evidence="5">
    <location>
        <begin position="322"/>
        <end position="346"/>
    </location>
</feature>
<feature type="transmembrane region" description="Helical" evidence="5">
    <location>
        <begin position="155"/>
        <end position="174"/>
    </location>
</feature>
<comment type="subcellular location">
    <subcellularLocation>
        <location evidence="1">Membrane</location>
        <topology evidence="1">Multi-pass membrane protein</topology>
    </subcellularLocation>
</comment>
<dbReference type="EMBL" id="QQAV01000001">
    <property type="protein sequence ID" value="RDI28871.1"/>
    <property type="molecule type" value="Genomic_DNA"/>
</dbReference>
<dbReference type="STRING" id="433924.NS331_16365"/>
<reference evidence="7 8" key="1">
    <citation type="submission" date="2018-07" db="EMBL/GenBank/DDBJ databases">
        <title>Genomic Encyclopedia of Type Strains, Phase IV (KMG-IV): sequencing the most valuable type-strain genomes for metagenomic binning, comparative biology and taxonomic classification.</title>
        <authorList>
            <person name="Goeker M."/>
        </authorList>
    </citation>
    <scope>NUCLEOTIDE SEQUENCE [LARGE SCALE GENOMIC DNA]</scope>
    <source>
        <strain evidence="7 8">DSM 21352</strain>
    </source>
</reference>
<organism evidence="7 8">
    <name type="scientific">Pseudacidovorax intermedius</name>
    <dbReference type="NCBI Taxonomy" id="433924"/>
    <lineage>
        <taxon>Bacteria</taxon>
        <taxon>Pseudomonadati</taxon>
        <taxon>Pseudomonadota</taxon>
        <taxon>Betaproteobacteria</taxon>
        <taxon>Burkholderiales</taxon>
        <taxon>Comamonadaceae</taxon>
        <taxon>Pseudacidovorax</taxon>
    </lineage>
</organism>
<feature type="transmembrane region" description="Helical" evidence="5">
    <location>
        <begin position="227"/>
        <end position="243"/>
    </location>
</feature>
<feature type="transmembrane region" description="Helical" evidence="5">
    <location>
        <begin position="181"/>
        <end position="197"/>
    </location>
</feature>
<keyword evidence="2 5" id="KW-0812">Transmembrane</keyword>
<dbReference type="PANTHER" id="PTHR37422">
    <property type="entry name" value="TEICHURONIC ACID BIOSYNTHESIS PROTEIN TUAE"/>
    <property type="match status" value="1"/>
</dbReference>
<feature type="transmembrane region" description="Helical" evidence="5">
    <location>
        <begin position="58"/>
        <end position="76"/>
    </location>
</feature>
<evidence type="ECO:0000313" key="8">
    <source>
        <dbReference type="Proteomes" id="UP000255265"/>
    </source>
</evidence>
<evidence type="ECO:0000256" key="3">
    <source>
        <dbReference type="ARBA" id="ARBA00022989"/>
    </source>
</evidence>
<proteinExistence type="predicted"/>
<comment type="caution">
    <text evidence="7">The sequence shown here is derived from an EMBL/GenBank/DDBJ whole genome shotgun (WGS) entry which is preliminary data.</text>
</comment>
<dbReference type="RefSeq" id="WP_114801652.1">
    <property type="nucleotide sequence ID" value="NZ_QQAV01000001.1"/>
</dbReference>
<dbReference type="InterPro" id="IPR051533">
    <property type="entry name" value="WaaL-like"/>
</dbReference>
<keyword evidence="7" id="KW-0436">Ligase</keyword>
<sequence>MRLPLLPRAAACLWGAVVFMPVGLNYMAFLLLLATMLVAGDWRERVQRLMAHPLRWPLAALVLWQLVVLVIGPHYAETGVNLWHGIRIPLTILLALMLTREEAVWAMRGFLGIAFFNIAYTAVFYFILLKFGVMPPMGVLKPMIMLVGNKSINDALLYTVLGAASAAWALQRLVEHRPYRAVAGFALTAVTVFIVNWNLPSRTSLLAMLVVLPLLCVHQWRSHWRGMALALAAVVVVLGLALREAPPMVEQKLAQGVSEIEAARAGAVSEGSWVVRYHMYTVTGRMIADQPLAGWGIGAWNQIWRERGPALLANYNMPHNDFLWMGSQTGLPGVAALLAVMLCAVWQAWKRPDLAGRVAFAATLIALLASCVNSALRDAQIGLSLLWVAMVFLRLAREPARAWQEVLPRRWRGTATD</sequence>
<evidence type="ECO:0000256" key="1">
    <source>
        <dbReference type="ARBA" id="ARBA00004141"/>
    </source>
</evidence>
<feature type="transmembrane region" description="Helical" evidence="5">
    <location>
        <begin position="82"/>
        <end position="98"/>
    </location>
</feature>
<evidence type="ECO:0000256" key="5">
    <source>
        <dbReference type="SAM" id="Phobius"/>
    </source>
</evidence>
<protein>
    <submittedName>
        <fullName evidence="7">O-antigen ligase</fullName>
    </submittedName>
</protein>
<dbReference type="OrthoDB" id="8576060at2"/>
<feature type="transmembrane region" description="Helical" evidence="5">
    <location>
        <begin position="358"/>
        <end position="375"/>
    </location>
</feature>
<evidence type="ECO:0000259" key="6">
    <source>
        <dbReference type="Pfam" id="PF04932"/>
    </source>
</evidence>
<evidence type="ECO:0000256" key="2">
    <source>
        <dbReference type="ARBA" id="ARBA00022692"/>
    </source>
</evidence>
<dbReference type="AlphaFoldDB" id="A0A370FPS2"/>